<feature type="domain" description="Schizont-infected cell agglutination C-terminal" evidence="2">
    <location>
        <begin position="335"/>
        <end position="375"/>
    </location>
</feature>
<feature type="compositionally biased region" description="Basic and acidic residues" evidence="1">
    <location>
        <begin position="157"/>
        <end position="171"/>
    </location>
</feature>
<accession>A0A1D3JH87</accession>
<sequence length="585" mass="68929">MEKKDLELLNLKYEVEDFCEEQKIKEPKIPCFKKGRINENNCNEECASKIKEYNSWINSKKMHFNDKRNLILQNCKNQPTYFPTKQCNILGTTIFKTLPECKIMHLISPLESESKEITNDIQEENQNTVSVPSTEGNTIKEIVKISPVDQTQSEQRTTVDQDVQRVSHSELQEPLSTGLSHTPQNTREAHDVQTEQDANSKTPSQPESKSPISPGSDTLQHLISQVPGATDSAKTGSSYSEALDPSSSSVKYNGHPKLRGTYALIEMFKKKKKIRRRHMKFLRLLVPSFSSNKSELFTDDRLEHPIYDDEEIIKKIKINELKKNVYLSKLAKDRSRTIIEVHMEVLEECRNEEWEKNKEEFLKICIDEFTKKEYNAYPNLTHDDLIIEIIKCSNDITKQNILWNKWIERHRNISEKLKKVHWINNLKNEWKKELAYMHEMKVLNIKSSNENHKVRFLKREKDIWKQWISKKGPTIEQYLEQDLYKELEADLYKMPEECVNEDTKNYVSLINVEELQYNENYEELCEYIKKKLLTKLCILALMIVLEECKKEVNFEHRESYLDSSINESKMEEYSDKKQEIIENTI</sequence>
<dbReference type="Proteomes" id="UP000219813">
    <property type="component" value="Unassembled WGS sequence"/>
</dbReference>
<evidence type="ECO:0000313" key="3">
    <source>
        <dbReference type="EMBL" id="SBT85654.1"/>
    </source>
</evidence>
<dbReference type="InterPro" id="IPR024288">
    <property type="entry name" value="SICA_C"/>
</dbReference>
<name>A0A1D3JH87_PLAMA</name>
<keyword evidence="4" id="KW-1185">Reference proteome</keyword>
<organism evidence="3 4">
    <name type="scientific">Plasmodium malariae</name>
    <dbReference type="NCBI Taxonomy" id="5858"/>
    <lineage>
        <taxon>Eukaryota</taxon>
        <taxon>Sar</taxon>
        <taxon>Alveolata</taxon>
        <taxon>Apicomplexa</taxon>
        <taxon>Aconoidasida</taxon>
        <taxon>Haemosporida</taxon>
        <taxon>Plasmodiidae</taxon>
        <taxon>Plasmodium</taxon>
        <taxon>Plasmodium (Plasmodium)</taxon>
    </lineage>
</organism>
<protein>
    <submittedName>
        <fullName evidence="3">STP1 protein</fullName>
    </submittedName>
</protein>
<evidence type="ECO:0000313" key="4">
    <source>
        <dbReference type="Proteomes" id="UP000219813"/>
    </source>
</evidence>
<gene>
    <name evidence="3" type="primary">PmUG01_00047600</name>
    <name evidence="3" type="ORF">PMUG01_00047600</name>
</gene>
<reference evidence="3 4" key="1">
    <citation type="submission" date="2016-06" db="EMBL/GenBank/DDBJ databases">
        <authorList>
            <consortium name="Pathogen Informatics"/>
        </authorList>
    </citation>
    <scope>NUCLEOTIDE SEQUENCE [LARGE SCALE GENOMIC DNA]</scope>
</reference>
<dbReference type="OrthoDB" id="376328at2759"/>
<feature type="compositionally biased region" description="Polar residues" evidence="1">
    <location>
        <begin position="232"/>
        <end position="251"/>
    </location>
</feature>
<feature type="compositionally biased region" description="Polar residues" evidence="1">
    <location>
        <begin position="174"/>
        <end position="186"/>
    </location>
</feature>
<dbReference type="AlphaFoldDB" id="A0A1D3JH87"/>
<evidence type="ECO:0000256" key="1">
    <source>
        <dbReference type="SAM" id="MobiDB-lite"/>
    </source>
</evidence>
<evidence type="ECO:0000259" key="2">
    <source>
        <dbReference type="Pfam" id="PF12879"/>
    </source>
</evidence>
<feature type="compositionally biased region" description="Polar residues" evidence="1">
    <location>
        <begin position="195"/>
        <end position="223"/>
    </location>
</feature>
<dbReference type="VEuPathDB" id="PlasmoDB:PmUG01_00047600"/>
<dbReference type="EMBL" id="FLRL01000017">
    <property type="protein sequence ID" value="SBT85654.1"/>
    <property type="molecule type" value="Genomic_DNA"/>
</dbReference>
<dbReference type="KEGG" id="pmal:PMUG01_00047600"/>
<dbReference type="RefSeq" id="XP_028859014.1">
    <property type="nucleotide sequence ID" value="XM_029003844.1"/>
</dbReference>
<feature type="region of interest" description="Disordered" evidence="1">
    <location>
        <begin position="144"/>
        <end position="255"/>
    </location>
</feature>
<proteinExistence type="predicted"/>
<dbReference type="GeneID" id="39865939"/>
<dbReference type="Pfam" id="PF12879">
    <property type="entry name" value="SICA_C"/>
    <property type="match status" value="1"/>
</dbReference>